<evidence type="ECO:0000313" key="1">
    <source>
        <dbReference type="EMBL" id="AZA83160.1"/>
    </source>
</evidence>
<protein>
    <recommendedName>
        <fullName evidence="5">Outer membrane protein beta-barrel domain-containing protein</fullName>
    </recommendedName>
</protein>
<dbReference type="InterPro" id="IPR011250">
    <property type="entry name" value="OMP/PagP_B-barrel"/>
</dbReference>
<evidence type="ECO:0000313" key="4">
    <source>
        <dbReference type="Proteomes" id="UP000279972"/>
    </source>
</evidence>
<dbReference type="Proteomes" id="UP000236262">
    <property type="component" value="Unassembled WGS sequence"/>
</dbReference>
<dbReference type="EMBL" id="CP033924">
    <property type="protein sequence ID" value="AZA83160.1"/>
    <property type="molecule type" value="Genomic_DNA"/>
</dbReference>
<evidence type="ECO:0000313" key="3">
    <source>
        <dbReference type="Proteomes" id="UP000236262"/>
    </source>
</evidence>
<reference evidence="2 3" key="1">
    <citation type="submission" date="2018-01" db="EMBL/GenBank/DDBJ databases">
        <title>Draft genome sequences of Chryseobacterium lactis NCTC11390, Chryseobacterium oncorhynchi 701B-08, and Chryseobacterium viscerum 687B-08.</title>
        <authorList>
            <person name="Jeong J.-J."/>
            <person name="Lee Y.J."/>
            <person name="Park B."/>
            <person name="Choi I.-G."/>
            <person name="Kim K.D."/>
        </authorList>
    </citation>
    <scope>NUCLEOTIDE SEQUENCE [LARGE SCALE GENOMIC DNA]</scope>
    <source>
        <strain evidence="2 3">NCTC11390</strain>
    </source>
</reference>
<dbReference type="Proteomes" id="UP000279972">
    <property type="component" value="Chromosome"/>
</dbReference>
<evidence type="ECO:0008006" key="5">
    <source>
        <dbReference type="Google" id="ProtNLM"/>
    </source>
</evidence>
<accession>A0A3G6RN79</accession>
<sequence>MQVYSPIKNPFSSRISFLFFLILGFSSSSLKSQELLNNENKKFIFDFGGTFGAFFPYNGEDGFKNTIGSNAMTTLQATYKNSYFVRFKFGQTTVNYKTHVSFNSLQSKVDVKSNSTSIGLDIGYQRLYGRWQPFVFAGSGLAIIEEPKISYHSFNNQIDYGTKSSTNLYINAGFGVNYIISKSFIILGECQFYSVPGISKNSLTHLNGVSPVIGIKALL</sequence>
<dbReference type="Gene3D" id="2.40.160.20">
    <property type="match status" value="1"/>
</dbReference>
<dbReference type="AlphaFoldDB" id="A0A3G6RN79"/>
<dbReference type="KEGG" id="clac:EG342_15305"/>
<gene>
    <name evidence="2" type="ORF">C1637_19520</name>
    <name evidence="1" type="ORF">EG342_15305</name>
</gene>
<proteinExistence type="predicted"/>
<dbReference type="EMBL" id="PPEH01000009">
    <property type="protein sequence ID" value="PNW11950.1"/>
    <property type="molecule type" value="Genomic_DNA"/>
</dbReference>
<dbReference type="OrthoDB" id="753046at2"/>
<organism evidence="2 3">
    <name type="scientific">Chryseobacterium lactis</name>
    <dbReference type="NCBI Taxonomy" id="1241981"/>
    <lineage>
        <taxon>Bacteria</taxon>
        <taxon>Pseudomonadati</taxon>
        <taxon>Bacteroidota</taxon>
        <taxon>Flavobacteriia</taxon>
        <taxon>Flavobacteriales</taxon>
        <taxon>Weeksellaceae</taxon>
        <taxon>Chryseobacterium group</taxon>
        <taxon>Chryseobacterium</taxon>
    </lineage>
</organism>
<dbReference type="SUPFAM" id="SSF56925">
    <property type="entry name" value="OMPA-like"/>
    <property type="match status" value="1"/>
</dbReference>
<name>A0A3G6RN79_CHRLC</name>
<evidence type="ECO:0000313" key="2">
    <source>
        <dbReference type="EMBL" id="PNW11950.1"/>
    </source>
</evidence>
<reference evidence="1 4" key="2">
    <citation type="submission" date="2018-11" db="EMBL/GenBank/DDBJ databases">
        <title>Proposal to divide the Flavobacteriaceae and reorganize its genera based on Amino Acid Identity values calculated from whole genome sequences.</title>
        <authorList>
            <person name="Nicholson A.C."/>
            <person name="Gulvik C.A."/>
            <person name="Whitney A.M."/>
            <person name="Humrighouse B.W."/>
            <person name="Bell M."/>
            <person name="Holmes B."/>
            <person name="Steigerwalt A.G."/>
            <person name="Villarma A."/>
            <person name="Sheth M."/>
            <person name="Batra D."/>
            <person name="Pryor J."/>
            <person name="Bernardet J.-F."/>
            <person name="Hugo C."/>
            <person name="Kampfer P."/>
            <person name="Newman J."/>
            <person name="McQuiston J.R."/>
        </authorList>
    </citation>
    <scope>NUCLEOTIDE SEQUENCE [LARGE SCALE GENOMIC DNA]</scope>
    <source>
        <strain evidence="1 4">KC_1864</strain>
    </source>
</reference>
<dbReference type="RefSeq" id="WP_103293337.1">
    <property type="nucleotide sequence ID" value="NZ_CP033924.1"/>
</dbReference>
<keyword evidence="4" id="KW-1185">Reference proteome</keyword>